<reference evidence="1 2" key="1">
    <citation type="journal article" date="2022" name="bioRxiv">
        <title>The genome of the oomycete Peronosclerospora sorghi, a cosmopolitan pathogen of maize and sorghum, is inflated with dispersed pseudogenes.</title>
        <authorList>
            <person name="Fletcher K."/>
            <person name="Martin F."/>
            <person name="Isakeit T."/>
            <person name="Cavanaugh K."/>
            <person name="Magill C."/>
            <person name="Michelmore R."/>
        </authorList>
    </citation>
    <scope>NUCLEOTIDE SEQUENCE [LARGE SCALE GENOMIC DNA]</scope>
    <source>
        <strain evidence="1">P6</strain>
    </source>
</reference>
<accession>A0ACC0W2R8</accession>
<protein>
    <submittedName>
        <fullName evidence="1">Uncharacterized protein</fullName>
    </submittedName>
</protein>
<evidence type="ECO:0000313" key="2">
    <source>
        <dbReference type="Proteomes" id="UP001163321"/>
    </source>
</evidence>
<evidence type="ECO:0000313" key="1">
    <source>
        <dbReference type="EMBL" id="KAI9912747.1"/>
    </source>
</evidence>
<keyword evidence="2" id="KW-1185">Reference proteome</keyword>
<proteinExistence type="predicted"/>
<comment type="caution">
    <text evidence="1">The sequence shown here is derived from an EMBL/GenBank/DDBJ whole genome shotgun (WGS) entry which is preliminary data.</text>
</comment>
<organism evidence="1 2">
    <name type="scientific">Peronosclerospora sorghi</name>
    <dbReference type="NCBI Taxonomy" id="230839"/>
    <lineage>
        <taxon>Eukaryota</taxon>
        <taxon>Sar</taxon>
        <taxon>Stramenopiles</taxon>
        <taxon>Oomycota</taxon>
        <taxon>Peronosporomycetes</taxon>
        <taxon>Peronosporales</taxon>
        <taxon>Peronosporaceae</taxon>
        <taxon>Peronosclerospora</taxon>
    </lineage>
</organism>
<gene>
    <name evidence="1" type="ORF">PsorP6_005339</name>
</gene>
<dbReference type="EMBL" id="CM047583">
    <property type="protein sequence ID" value="KAI9912747.1"/>
    <property type="molecule type" value="Genomic_DNA"/>
</dbReference>
<sequence>MKVRDGRFFQLRHAIVLVLATCAFVSANTAPSLYDYKYDGTTTYCYWMDQGMQVSNVDFAYVLEDGVGPSCPLTVSLEQDTPNPIVAGTEVEYLFTATLNLIDNAFNLTQLQAVVPDPTTGLPMQIGHANVHACARSTVCDIFRPGSNRKIAEQETSNFTSAGTATFRQKLTYPSAGKRNVFAHIILPPTDYLNQSYHFITFMTTNVEASTKSAANSASSGGLSTGAGIAIILAAVVVLLGVIVSVVFYRRKRGPGHDMDPFQSGGFGLPGSYAATKSKTHLNWNAEPEPPSTSSGSGWKNIYSGESQLQESRGPGLNASALVFHDPQTKTVSSSGSLPSSNHGPGDSDVMYNNYMTPMQRSGQNLHHSARDAFGASQSNYPDDSMYEGDSRLVEEDPNLEYGRTPDLETFGIGANPGPSFESETSIDSAYTEDSHFTTPHVNAYRRGSDLSSMGESEDLNESTHHRRGNGTIGSDSRKGSENRSSSVSSIGTVDFTQDEPAVRFEKPLRFEPLDESLTMSAIAKARVVNLDLAQSNGFANSNSSDSTEFIVHDSSTDFASTTSSVNIDGRMNFDRTINSVSEYASSDIVSTADIVSDHGGTSQFGASTTTDIVASSDFSASSTGDFTKQSFHRDYDDVSSMSSDMDRSSYGSSRSSASYGHDGSRASYDSGLSYGNSIVVNGPQAGVSNTQSVYEFQEPSYAPTASDGQTGESLRPRRVSSATGPSYEF</sequence>
<name>A0ACC0W2R8_9STRA</name>
<dbReference type="Proteomes" id="UP001163321">
    <property type="component" value="Chromosome 4"/>
</dbReference>